<organism evidence="2 3">
    <name type="scientific">Gordonia terrae</name>
    <dbReference type="NCBI Taxonomy" id="2055"/>
    <lineage>
        <taxon>Bacteria</taxon>
        <taxon>Bacillati</taxon>
        <taxon>Actinomycetota</taxon>
        <taxon>Actinomycetes</taxon>
        <taxon>Mycobacteriales</taxon>
        <taxon>Gordoniaceae</taxon>
        <taxon>Gordonia</taxon>
    </lineage>
</organism>
<evidence type="ECO:0000313" key="3">
    <source>
        <dbReference type="Proteomes" id="UP000247118"/>
    </source>
</evidence>
<gene>
    <name evidence="2" type="ORF">DLJ61_01005</name>
</gene>
<feature type="domain" description="Stress-response A/B barrel" evidence="1">
    <location>
        <begin position="13"/>
        <end position="106"/>
    </location>
</feature>
<dbReference type="InterPro" id="IPR011008">
    <property type="entry name" value="Dimeric_a/b-barrel"/>
</dbReference>
<dbReference type="PROSITE" id="PS51502">
    <property type="entry name" value="S_R_A_B_BARREL"/>
    <property type="match status" value="1"/>
</dbReference>
<protein>
    <submittedName>
        <fullName evidence="2">Stress protein</fullName>
    </submittedName>
</protein>
<dbReference type="Gene3D" id="3.30.70.100">
    <property type="match status" value="1"/>
</dbReference>
<dbReference type="Pfam" id="PF07876">
    <property type="entry name" value="Dabb"/>
    <property type="match status" value="1"/>
</dbReference>
<sequence length="106" mass="11873">MRDPSPRNSTVSFTHIVTFSWKTEHADETALTTALLALVRTLPGVDLYLCGPDAGVTTGNWDFGVVGRFATQDAFVHYRDHPEHQRILRELIAPHLAYKSVVQIVE</sequence>
<dbReference type="AlphaFoldDB" id="A0AAD0KA74"/>
<dbReference type="EMBL" id="CP029604">
    <property type="protein sequence ID" value="AWO82316.1"/>
    <property type="molecule type" value="Genomic_DNA"/>
</dbReference>
<dbReference type="SMART" id="SM00886">
    <property type="entry name" value="Dabb"/>
    <property type="match status" value="1"/>
</dbReference>
<dbReference type="Proteomes" id="UP000247118">
    <property type="component" value="Chromosome"/>
</dbReference>
<dbReference type="SUPFAM" id="SSF54909">
    <property type="entry name" value="Dimeric alpha+beta barrel"/>
    <property type="match status" value="1"/>
</dbReference>
<evidence type="ECO:0000313" key="2">
    <source>
        <dbReference type="EMBL" id="AWO82316.1"/>
    </source>
</evidence>
<dbReference type="InterPro" id="IPR013097">
    <property type="entry name" value="Dabb"/>
</dbReference>
<reference evidence="2 3" key="1">
    <citation type="submission" date="2018-05" db="EMBL/GenBank/DDBJ databases">
        <title>Complete genome sequence of Gordonia terrae NRRL B-16283.</title>
        <authorList>
            <person name="Garlena R.A."/>
            <person name="Russell D.A."/>
            <person name="Hatfull G.F."/>
        </authorList>
    </citation>
    <scope>NUCLEOTIDE SEQUENCE [LARGE SCALE GENOMIC DNA]</scope>
    <source>
        <strain evidence="2 3">NRRL B-16283</strain>
    </source>
</reference>
<proteinExistence type="predicted"/>
<name>A0AAD0KA74_9ACTN</name>
<accession>A0AAD0KA74</accession>
<evidence type="ECO:0000259" key="1">
    <source>
        <dbReference type="PROSITE" id="PS51502"/>
    </source>
</evidence>